<dbReference type="GO" id="GO:0071555">
    <property type="term" value="P:cell wall organization"/>
    <property type="evidence" value="ECO:0007669"/>
    <property type="project" value="UniProtKB-KW"/>
</dbReference>
<evidence type="ECO:0000256" key="14">
    <source>
        <dbReference type="HAMAP-Rule" id="MF_01006"/>
    </source>
</evidence>
<gene>
    <name evidence="14" type="primary">uppP</name>
    <name evidence="15" type="ORF">NT01SARS_0286</name>
</gene>
<sequence>MSDSLLSILLGIIQGLTEFLPISSSAHLLFPNLIFGTNDLGLSFDIAVHFGTLIAVIFYFKEDISLMLQSLATRNSTFPREKKLFGLLVVATIPIVLVGFGVSDILEQRLFNTFTIALSNIVFAILLLLVFLQRKENLRLVDLTFKAALIIGIFQCFALIPGASRSGTAITGAILIGLTLKDSAKFAFLLSIPTILGALVFLISDINEISLNYSTMIIGFFTSMLFAFFTIKYFLAFVDKIGMIPFVVYRLILGVVLLALL</sequence>
<evidence type="ECO:0000256" key="8">
    <source>
        <dbReference type="ARBA" id="ARBA00022989"/>
    </source>
</evidence>
<protein>
    <recommendedName>
        <fullName evidence="4 14">Undecaprenyl-diphosphatase</fullName>
        <ecNumber evidence="3 14">3.6.1.27</ecNumber>
    </recommendedName>
    <alternativeName>
        <fullName evidence="12 14">Bacitracin resistance protein</fullName>
    </alternativeName>
    <alternativeName>
        <fullName evidence="11 14">Undecaprenyl pyrophosphate phosphatase</fullName>
    </alternativeName>
</protein>
<dbReference type="GO" id="GO:0050380">
    <property type="term" value="F:undecaprenyl-diphosphatase activity"/>
    <property type="evidence" value="ECO:0007669"/>
    <property type="project" value="UniProtKB-UniRule"/>
</dbReference>
<keyword evidence="7 14" id="KW-0378">Hydrolase</keyword>
<proteinExistence type="inferred from homology"/>
<dbReference type="AlphaFoldDB" id="J5K7P7"/>
<evidence type="ECO:0000256" key="1">
    <source>
        <dbReference type="ARBA" id="ARBA00004651"/>
    </source>
</evidence>
<evidence type="ECO:0000256" key="2">
    <source>
        <dbReference type="ARBA" id="ARBA00010621"/>
    </source>
</evidence>
<dbReference type="GO" id="GO:0005886">
    <property type="term" value="C:plasma membrane"/>
    <property type="evidence" value="ECO:0007669"/>
    <property type="project" value="UniProtKB-SubCell"/>
</dbReference>
<keyword evidence="14" id="KW-0961">Cell wall biogenesis/degradation</keyword>
<comment type="catalytic activity">
    <reaction evidence="13 14">
        <text>di-trans,octa-cis-undecaprenyl diphosphate + H2O = di-trans,octa-cis-undecaprenyl phosphate + phosphate + H(+)</text>
        <dbReference type="Rhea" id="RHEA:28094"/>
        <dbReference type="ChEBI" id="CHEBI:15377"/>
        <dbReference type="ChEBI" id="CHEBI:15378"/>
        <dbReference type="ChEBI" id="CHEBI:43474"/>
        <dbReference type="ChEBI" id="CHEBI:58405"/>
        <dbReference type="ChEBI" id="CHEBI:60392"/>
        <dbReference type="EC" id="3.6.1.27"/>
    </reaction>
</comment>
<evidence type="ECO:0000256" key="9">
    <source>
        <dbReference type="ARBA" id="ARBA00023136"/>
    </source>
</evidence>
<evidence type="ECO:0000256" key="5">
    <source>
        <dbReference type="ARBA" id="ARBA00022475"/>
    </source>
</evidence>
<keyword evidence="9 14" id="KW-0472">Membrane</keyword>
<dbReference type="Proteomes" id="UP000010305">
    <property type="component" value="Unassembled WGS sequence"/>
</dbReference>
<keyword evidence="5 14" id="KW-1003">Cell membrane</keyword>
<dbReference type="STRING" id="1123866.NT01SARS_0286"/>
<dbReference type="GO" id="GO:0009252">
    <property type="term" value="P:peptidoglycan biosynthetic process"/>
    <property type="evidence" value="ECO:0007669"/>
    <property type="project" value="UniProtKB-KW"/>
</dbReference>
<accession>J5K7P7</accession>
<comment type="function">
    <text evidence="14">Catalyzes the dephosphorylation of undecaprenyl diphosphate (UPP). Confers resistance to bacitracin.</text>
</comment>
<evidence type="ECO:0000313" key="15">
    <source>
        <dbReference type="EMBL" id="EJP71808.1"/>
    </source>
</evidence>
<comment type="subcellular location">
    <subcellularLocation>
        <location evidence="1 14">Cell membrane</location>
        <topology evidence="1 14">Multi-pass membrane protein</topology>
    </subcellularLocation>
</comment>
<evidence type="ECO:0000256" key="7">
    <source>
        <dbReference type="ARBA" id="ARBA00022801"/>
    </source>
</evidence>
<dbReference type="EMBL" id="JH611156">
    <property type="protein sequence ID" value="EJP71808.1"/>
    <property type="molecule type" value="Genomic_DNA"/>
</dbReference>
<evidence type="ECO:0000256" key="13">
    <source>
        <dbReference type="ARBA" id="ARBA00047594"/>
    </source>
</evidence>
<evidence type="ECO:0000256" key="3">
    <source>
        <dbReference type="ARBA" id="ARBA00012374"/>
    </source>
</evidence>
<dbReference type="HAMAP" id="MF_01006">
    <property type="entry name" value="Undec_diphosphatase"/>
    <property type="match status" value="1"/>
</dbReference>
<feature type="transmembrane region" description="Helical" evidence="14">
    <location>
        <begin position="114"/>
        <end position="132"/>
    </location>
</feature>
<dbReference type="PANTHER" id="PTHR30622:SF4">
    <property type="entry name" value="UNDECAPRENYL-DIPHOSPHATASE"/>
    <property type="match status" value="1"/>
</dbReference>
<reference evidence="15 16" key="1">
    <citation type="journal article" date="2012" name="ISME J.">
        <title>Genomic insights to SAR86, an abundant and uncultivated marine bacterial lineage.</title>
        <authorList>
            <person name="Dupont C.L."/>
            <person name="Rusch D.B."/>
            <person name="Yooseph S."/>
            <person name="Lombardo M.J."/>
            <person name="Richter R.A."/>
            <person name="Valas R."/>
            <person name="Novotny M."/>
            <person name="Yee-Greenbaum J."/>
            <person name="Selengut J.D."/>
            <person name="Haft D.H."/>
            <person name="Halpern A.L."/>
            <person name="Lasken R.S."/>
            <person name="Nealson K."/>
            <person name="Friedman R."/>
            <person name="Venter J.C."/>
        </authorList>
    </citation>
    <scope>NUCLEOTIDE SEQUENCE [LARGE SCALE GENOMIC DNA]</scope>
</reference>
<feature type="transmembrane region" description="Helical" evidence="14">
    <location>
        <begin position="144"/>
        <end position="164"/>
    </location>
</feature>
<evidence type="ECO:0000256" key="11">
    <source>
        <dbReference type="ARBA" id="ARBA00032707"/>
    </source>
</evidence>
<feature type="transmembrane region" description="Helical" evidence="14">
    <location>
        <begin position="84"/>
        <end position="102"/>
    </location>
</feature>
<evidence type="ECO:0000256" key="10">
    <source>
        <dbReference type="ARBA" id="ARBA00023251"/>
    </source>
</evidence>
<keyword evidence="14" id="KW-0573">Peptidoglycan synthesis</keyword>
<feature type="transmembrane region" description="Helical" evidence="14">
    <location>
        <begin position="215"/>
        <end position="235"/>
    </location>
</feature>
<dbReference type="GO" id="GO:0046677">
    <property type="term" value="P:response to antibiotic"/>
    <property type="evidence" value="ECO:0007669"/>
    <property type="project" value="UniProtKB-UniRule"/>
</dbReference>
<dbReference type="Pfam" id="PF02673">
    <property type="entry name" value="BacA"/>
    <property type="match status" value="1"/>
</dbReference>
<dbReference type="GO" id="GO:0008360">
    <property type="term" value="P:regulation of cell shape"/>
    <property type="evidence" value="ECO:0007669"/>
    <property type="project" value="UniProtKB-KW"/>
</dbReference>
<dbReference type="EC" id="3.6.1.27" evidence="3 14"/>
<organism evidence="15 16">
    <name type="scientific">SAR86 cluster bacterium SAR86A</name>
    <dbReference type="NCBI Taxonomy" id="1123866"/>
    <lineage>
        <taxon>Bacteria</taxon>
        <taxon>Pseudomonadati</taxon>
        <taxon>Pseudomonadota</taxon>
        <taxon>Gammaproteobacteria</taxon>
        <taxon>SAR86 cluster</taxon>
    </lineage>
</organism>
<evidence type="ECO:0000313" key="16">
    <source>
        <dbReference type="Proteomes" id="UP000010305"/>
    </source>
</evidence>
<comment type="miscellaneous">
    <text evidence="14">Bacitracin is thought to be involved in the inhibition of peptidoglycan synthesis by sequestering undecaprenyl diphosphate, thereby reducing the pool of lipid carrier available.</text>
</comment>
<keyword evidence="10 14" id="KW-0046">Antibiotic resistance</keyword>
<feature type="transmembrane region" description="Helical" evidence="14">
    <location>
        <begin position="184"/>
        <end position="203"/>
    </location>
</feature>
<feature type="transmembrane region" description="Helical" evidence="14">
    <location>
        <begin position="241"/>
        <end position="260"/>
    </location>
</feature>
<evidence type="ECO:0000256" key="6">
    <source>
        <dbReference type="ARBA" id="ARBA00022692"/>
    </source>
</evidence>
<comment type="similarity">
    <text evidence="2 14">Belongs to the UppP family.</text>
</comment>
<keyword evidence="6 14" id="KW-0812">Transmembrane</keyword>
<keyword evidence="14" id="KW-0133">Cell shape</keyword>
<keyword evidence="8 14" id="KW-1133">Transmembrane helix</keyword>
<dbReference type="PANTHER" id="PTHR30622">
    <property type="entry name" value="UNDECAPRENYL-DIPHOSPHATASE"/>
    <property type="match status" value="1"/>
</dbReference>
<evidence type="ECO:0000256" key="4">
    <source>
        <dbReference type="ARBA" id="ARBA00021581"/>
    </source>
</evidence>
<dbReference type="InterPro" id="IPR003824">
    <property type="entry name" value="UppP"/>
</dbReference>
<feature type="transmembrane region" description="Helical" evidence="14">
    <location>
        <begin position="41"/>
        <end position="60"/>
    </location>
</feature>
<name>J5K7P7_9GAMM</name>
<evidence type="ECO:0000256" key="12">
    <source>
        <dbReference type="ARBA" id="ARBA00032932"/>
    </source>
</evidence>
<dbReference type="HOGENOM" id="CLU_060296_2_0_6"/>